<dbReference type="SUPFAM" id="SSF47616">
    <property type="entry name" value="GST C-terminal domain-like"/>
    <property type="match status" value="1"/>
</dbReference>
<dbReference type="InterPro" id="IPR010987">
    <property type="entry name" value="Glutathione-S-Trfase_C-like"/>
</dbReference>
<dbReference type="EMBL" id="AGUE01000071">
    <property type="protein sequence ID" value="EHL00945.1"/>
    <property type="molecule type" value="Genomic_DNA"/>
</dbReference>
<dbReference type="PROSITE" id="PS50404">
    <property type="entry name" value="GST_NTER"/>
    <property type="match status" value="1"/>
</dbReference>
<dbReference type="Proteomes" id="UP000005446">
    <property type="component" value="Unassembled WGS sequence"/>
</dbReference>
<evidence type="ECO:0000256" key="2">
    <source>
        <dbReference type="RuleBase" id="RU003494"/>
    </source>
</evidence>
<gene>
    <name evidence="5" type="ORF">M7I_3119</name>
</gene>
<keyword evidence="5" id="KW-0808">Transferase</keyword>
<dbReference type="PANTHER" id="PTHR44051">
    <property type="entry name" value="GLUTATHIONE S-TRANSFERASE-RELATED"/>
    <property type="match status" value="1"/>
</dbReference>
<dbReference type="OrthoDB" id="422574at2759"/>
<dbReference type="PROSITE" id="PS50405">
    <property type="entry name" value="GST_CTER"/>
    <property type="match status" value="1"/>
</dbReference>
<dbReference type="Pfam" id="PF02798">
    <property type="entry name" value="GST_N"/>
    <property type="match status" value="1"/>
</dbReference>
<keyword evidence="6" id="KW-1185">Reference proteome</keyword>
<protein>
    <submittedName>
        <fullName evidence="5">Putative Glutathione S-transferase 2</fullName>
    </submittedName>
</protein>
<evidence type="ECO:0000256" key="1">
    <source>
        <dbReference type="ARBA" id="ARBA00007409"/>
    </source>
</evidence>
<organism evidence="5 6">
    <name type="scientific">Glarea lozoyensis (strain ATCC 74030 / MF5533)</name>
    <dbReference type="NCBI Taxonomy" id="1104152"/>
    <lineage>
        <taxon>Eukaryota</taxon>
        <taxon>Fungi</taxon>
        <taxon>Dikarya</taxon>
        <taxon>Ascomycota</taxon>
        <taxon>Pezizomycotina</taxon>
        <taxon>Leotiomycetes</taxon>
        <taxon>Helotiales</taxon>
        <taxon>Helotiaceae</taxon>
        <taxon>Glarea</taxon>
    </lineage>
</organism>
<comment type="caution">
    <text evidence="5">The sequence shown here is derived from an EMBL/GenBank/DDBJ whole genome shotgun (WGS) entry which is preliminary data.</text>
</comment>
<dbReference type="SFLD" id="SFLDG00358">
    <property type="entry name" value="Main_(cytGST)"/>
    <property type="match status" value="1"/>
</dbReference>
<dbReference type="Gene3D" id="1.20.1050.130">
    <property type="match status" value="1"/>
</dbReference>
<dbReference type="SFLD" id="SFLDS00019">
    <property type="entry name" value="Glutathione_Transferase_(cytos"/>
    <property type="match status" value="1"/>
</dbReference>
<name>H0EKM0_GLAL7</name>
<dbReference type="SUPFAM" id="SSF52833">
    <property type="entry name" value="Thioredoxin-like"/>
    <property type="match status" value="1"/>
</dbReference>
<dbReference type="HOGENOM" id="CLU_011226_14_2_1"/>
<proteinExistence type="inferred from homology"/>
<dbReference type="InterPro" id="IPR036249">
    <property type="entry name" value="Thioredoxin-like_sf"/>
</dbReference>
<sequence>MPQNRGYCSYTKVNKQTKEIEAIELTMSQDLKPLLLHAHLGGPNPFKVAIALEALGLPYTVKLWEFGDGPGGVKSAEFLDINENGRVPALEDPNTKTVSWESAAILTYILHTYDREHKYHPSRHPHQTESAVPAVTRDPQALIDFDKWTAFLISTLGPMQGQLNWYVHYNKEKNEDARQRYETQTYRCYDLLEGQLKKTDGKSILKEGYSAVDWHFYPWVMSYAFGGLSVDKYPNIQKWLKTIEAKREVKQAYEKIPKAKEN</sequence>
<reference evidence="5 6" key="1">
    <citation type="journal article" date="2012" name="Eukaryot. Cell">
        <title>Genome sequence of the fungus Glarea lozoyensis: the first genome sequence of a species from the Helotiaceae family.</title>
        <authorList>
            <person name="Youssar L."/>
            <person name="Gruening B.A."/>
            <person name="Erxleben A."/>
            <person name="Guenther S."/>
            <person name="Huettel W."/>
        </authorList>
    </citation>
    <scope>NUCLEOTIDE SEQUENCE [LARGE SCALE GENOMIC DNA]</scope>
    <source>
        <strain evidence="6">ATCC 74030 / MF5533</strain>
    </source>
</reference>
<dbReference type="PANTHER" id="PTHR44051:SF14">
    <property type="entry name" value="GLUTATHIONE S-TRANSFERASE II"/>
    <property type="match status" value="1"/>
</dbReference>
<dbReference type="AlphaFoldDB" id="H0EKM0"/>
<evidence type="ECO:0000259" key="3">
    <source>
        <dbReference type="PROSITE" id="PS50404"/>
    </source>
</evidence>
<dbReference type="InterPro" id="IPR040079">
    <property type="entry name" value="Glutathione_S-Trfase"/>
</dbReference>
<feature type="domain" description="GST C-terminal" evidence="4">
    <location>
        <begin position="138"/>
        <end position="262"/>
    </location>
</feature>
<dbReference type="InterPro" id="IPR004045">
    <property type="entry name" value="Glutathione_S-Trfase_N"/>
</dbReference>
<dbReference type="GO" id="GO:0016740">
    <property type="term" value="F:transferase activity"/>
    <property type="evidence" value="ECO:0007669"/>
    <property type="project" value="UniProtKB-KW"/>
</dbReference>
<dbReference type="InterPro" id="IPR036282">
    <property type="entry name" value="Glutathione-S-Trfase_C_sf"/>
</dbReference>
<accession>H0EKM0</accession>
<evidence type="ECO:0000313" key="6">
    <source>
        <dbReference type="Proteomes" id="UP000005446"/>
    </source>
</evidence>
<dbReference type="InParanoid" id="H0EKM0"/>
<evidence type="ECO:0000313" key="5">
    <source>
        <dbReference type="EMBL" id="EHL00945.1"/>
    </source>
</evidence>
<evidence type="ECO:0000259" key="4">
    <source>
        <dbReference type="PROSITE" id="PS50405"/>
    </source>
</evidence>
<dbReference type="InterPro" id="IPR004046">
    <property type="entry name" value="GST_C"/>
</dbReference>
<dbReference type="Pfam" id="PF00043">
    <property type="entry name" value="GST_C"/>
    <property type="match status" value="1"/>
</dbReference>
<comment type="similarity">
    <text evidence="1 2">Belongs to the GST superfamily.</text>
</comment>
<feature type="domain" description="GST N-terminal" evidence="3">
    <location>
        <begin position="32"/>
        <end position="117"/>
    </location>
</feature>